<gene>
    <name evidence="2" type="ORF">SNA_13660</name>
</gene>
<dbReference type="Proteomes" id="UP000032458">
    <property type="component" value="Unassembled WGS sequence"/>
</dbReference>
<sequence length="152" mass="17116">MVPQTPRQLLECFQQAMLDFSPDALADLFAENAVYEFPFLAPRREASRYEGREQIRAGFTRAWASPYPSPVAGFREVRVHDTADPELIIAEHEFDAVNHATGESFTSGFVLFLRARGAQIVHVRDYADVLRLSAGFGQLPQLFEQLQNSDPS</sequence>
<evidence type="ECO:0000313" key="2">
    <source>
        <dbReference type="EMBL" id="KIZ17536.1"/>
    </source>
</evidence>
<comment type="caution">
    <text evidence="2">The sequence shown here is derived from an EMBL/GenBank/DDBJ whole genome shotgun (WGS) entry which is preliminary data.</text>
</comment>
<dbReference type="SUPFAM" id="SSF54427">
    <property type="entry name" value="NTF2-like"/>
    <property type="match status" value="1"/>
</dbReference>
<dbReference type="InterPro" id="IPR032710">
    <property type="entry name" value="NTF2-like_dom_sf"/>
</dbReference>
<protein>
    <recommendedName>
        <fullName evidence="1">SnoaL-like domain-containing protein</fullName>
    </recommendedName>
</protein>
<feature type="domain" description="SnoaL-like" evidence="1">
    <location>
        <begin position="16"/>
        <end position="122"/>
    </location>
</feature>
<keyword evidence="3" id="KW-1185">Reference proteome</keyword>
<evidence type="ECO:0000259" key="1">
    <source>
        <dbReference type="Pfam" id="PF12680"/>
    </source>
</evidence>
<dbReference type="Gene3D" id="3.10.450.50">
    <property type="match status" value="1"/>
</dbReference>
<name>A0A0D7CN92_9ACTN</name>
<dbReference type="CDD" id="cd00531">
    <property type="entry name" value="NTF2_like"/>
    <property type="match status" value="1"/>
</dbReference>
<dbReference type="InterPro" id="IPR037401">
    <property type="entry name" value="SnoaL-like"/>
</dbReference>
<evidence type="ECO:0000313" key="3">
    <source>
        <dbReference type="Proteomes" id="UP000032458"/>
    </source>
</evidence>
<reference evidence="2 3" key="1">
    <citation type="submission" date="2014-09" db="EMBL/GenBank/DDBJ databases">
        <title>Draft genome sequence of Streptomyces natalensis ATCC 27448, producer of the antifungal pimaricin.</title>
        <authorList>
            <person name="Mendes M.V."/>
            <person name="Beites T."/>
            <person name="Pires S."/>
            <person name="Santos C.L."/>
            <person name="Moradas-Ferreira P."/>
        </authorList>
    </citation>
    <scope>NUCLEOTIDE SEQUENCE [LARGE SCALE GENOMIC DNA]</scope>
    <source>
        <strain evidence="2 3">ATCC 27448</strain>
    </source>
</reference>
<dbReference type="EMBL" id="JRKI01000018">
    <property type="protein sequence ID" value="KIZ17536.1"/>
    <property type="molecule type" value="Genomic_DNA"/>
</dbReference>
<proteinExistence type="predicted"/>
<dbReference type="AlphaFoldDB" id="A0A0D7CN92"/>
<accession>A0A0D7CN92</accession>
<organism evidence="2 3">
    <name type="scientific">Streptomyces natalensis ATCC 27448</name>
    <dbReference type="NCBI Taxonomy" id="1240678"/>
    <lineage>
        <taxon>Bacteria</taxon>
        <taxon>Bacillati</taxon>
        <taxon>Actinomycetota</taxon>
        <taxon>Actinomycetes</taxon>
        <taxon>Kitasatosporales</taxon>
        <taxon>Streptomycetaceae</taxon>
        <taxon>Streptomyces</taxon>
    </lineage>
</organism>
<dbReference type="Pfam" id="PF12680">
    <property type="entry name" value="SnoaL_2"/>
    <property type="match status" value="1"/>
</dbReference>